<dbReference type="InterPro" id="IPR016167">
    <property type="entry name" value="FAD-bd_PCMH_sub1"/>
</dbReference>
<dbReference type="SMART" id="SM01092">
    <property type="entry name" value="CO_deh_flav_C"/>
    <property type="match status" value="1"/>
</dbReference>
<reference evidence="5 6" key="1">
    <citation type="journal article" date="2019" name="Emerg. Microbes Infect.">
        <title>Comprehensive subspecies identification of 175 nontuberculous mycobacteria species based on 7547 genomic profiles.</title>
        <authorList>
            <person name="Matsumoto Y."/>
            <person name="Kinjo T."/>
            <person name="Motooka D."/>
            <person name="Nabeya D."/>
            <person name="Jung N."/>
            <person name="Uechi K."/>
            <person name="Horii T."/>
            <person name="Iida T."/>
            <person name="Fujita J."/>
            <person name="Nakamura S."/>
        </authorList>
    </citation>
    <scope>NUCLEOTIDE SEQUENCE [LARGE SCALE GENOMIC DNA]</scope>
    <source>
        <strain evidence="5 6">JCM 30725</strain>
    </source>
</reference>
<evidence type="ECO:0000256" key="1">
    <source>
        <dbReference type="ARBA" id="ARBA00022630"/>
    </source>
</evidence>
<name>A0A7I9YJ77_MYCBU</name>
<feature type="domain" description="FAD-binding PCMH-type" evidence="4">
    <location>
        <begin position="1"/>
        <end position="176"/>
    </location>
</feature>
<dbReference type="PROSITE" id="PS51387">
    <property type="entry name" value="FAD_PCMH"/>
    <property type="match status" value="1"/>
</dbReference>
<evidence type="ECO:0000256" key="2">
    <source>
        <dbReference type="ARBA" id="ARBA00022827"/>
    </source>
</evidence>
<protein>
    <submittedName>
        <fullName evidence="5">Carbon monoxide dehydrogenase</fullName>
    </submittedName>
</protein>
<keyword evidence="1" id="KW-0285">Flavoprotein</keyword>
<dbReference type="SUPFAM" id="SSF56176">
    <property type="entry name" value="FAD-binding/transporter-associated domain-like"/>
    <property type="match status" value="1"/>
</dbReference>
<dbReference type="InterPro" id="IPR016166">
    <property type="entry name" value="FAD-bd_PCMH"/>
</dbReference>
<dbReference type="Pfam" id="PF00941">
    <property type="entry name" value="FAD_binding_5"/>
    <property type="match status" value="1"/>
</dbReference>
<dbReference type="GO" id="GO:0016491">
    <property type="term" value="F:oxidoreductase activity"/>
    <property type="evidence" value="ECO:0007669"/>
    <property type="project" value="UniProtKB-KW"/>
</dbReference>
<evidence type="ECO:0000313" key="6">
    <source>
        <dbReference type="Proteomes" id="UP000465360"/>
    </source>
</evidence>
<dbReference type="InterPro" id="IPR036318">
    <property type="entry name" value="FAD-bd_PCMH-like_sf"/>
</dbReference>
<dbReference type="Gene3D" id="3.30.43.10">
    <property type="entry name" value="Uridine Diphospho-n-acetylenolpyruvylglucosamine Reductase, domain 2"/>
    <property type="match status" value="1"/>
</dbReference>
<dbReference type="RefSeq" id="WP_163707678.1">
    <property type="nucleotide sequence ID" value="NZ_BLKZ01000001.1"/>
</dbReference>
<dbReference type="InterPro" id="IPR016169">
    <property type="entry name" value="FAD-bd_PCMH_sub2"/>
</dbReference>
<comment type="caution">
    <text evidence="5">The sequence shown here is derived from an EMBL/GenBank/DDBJ whole genome shotgun (WGS) entry which is preliminary data.</text>
</comment>
<dbReference type="GO" id="GO:0071949">
    <property type="term" value="F:FAD binding"/>
    <property type="evidence" value="ECO:0007669"/>
    <property type="project" value="InterPro"/>
</dbReference>
<keyword evidence="6" id="KW-1185">Reference proteome</keyword>
<evidence type="ECO:0000259" key="4">
    <source>
        <dbReference type="PROSITE" id="PS51387"/>
    </source>
</evidence>
<keyword evidence="2" id="KW-0274">FAD</keyword>
<evidence type="ECO:0000256" key="3">
    <source>
        <dbReference type="ARBA" id="ARBA00023002"/>
    </source>
</evidence>
<dbReference type="InterPro" id="IPR036683">
    <property type="entry name" value="CO_DH_flav_C_dom_sf"/>
</dbReference>
<dbReference type="PANTHER" id="PTHR42659">
    <property type="entry name" value="XANTHINE DEHYDROGENASE SUBUNIT C-RELATED"/>
    <property type="match status" value="1"/>
</dbReference>
<sequence>MHPASFDYLAAKSEDEACAALAQDPSGTRILAGGQSLLPLLVRRLDRPRRLVCVTGITGLHGLYATPTGLQVGAAVTQRGAEQYTGIREFGILAQALPRVGKVTTRNRGTICGSLAHANPAAELGICLLALGGEIVAASSLGFRRIPAEEFFVAPHQTALRSDELLHTAIFHRPMGIGFFDEVTLRGAGDTPLLSAAVNARIADGEVVDIRIATGGAGQVPVLAGPSITAALHGRLDDAAVAEASRAYAGDLEFHSDAHCSAQHRRRLATRVVARLLERVRRELP</sequence>
<keyword evidence="3" id="KW-0560">Oxidoreductase</keyword>
<dbReference type="InterPro" id="IPR005107">
    <property type="entry name" value="CO_DH_flav_C"/>
</dbReference>
<proteinExistence type="predicted"/>
<dbReference type="Gene3D" id="3.30.465.10">
    <property type="match status" value="1"/>
</dbReference>
<dbReference type="PANTHER" id="PTHR42659:SF2">
    <property type="entry name" value="XANTHINE DEHYDROGENASE SUBUNIT C-RELATED"/>
    <property type="match status" value="1"/>
</dbReference>
<dbReference type="SUPFAM" id="SSF55447">
    <property type="entry name" value="CO dehydrogenase flavoprotein C-terminal domain-like"/>
    <property type="match status" value="1"/>
</dbReference>
<gene>
    <name evidence="5" type="primary">cutM</name>
    <name evidence="5" type="ORF">MBOU_06140</name>
</gene>
<accession>A0A7I9YJ77</accession>
<evidence type="ECO:0000313" key="5">
    <source>
        <dbReference type="EMBL" id="GFG88572.1"/>
    </source>
</evidence>
<dbReference type="Proteomes" id="UP000465360">
    <property type="component" value="Unassembled WGS sequence"/>
</dbReference>
<dbReference type="AlphaFoldDB" id="A0A7I9YJ77"/>
<dbReference type="InterPro" id="IPR002346">
    <property type="entry name" value="Mopterin_DH_FAD-bd"/>
</dbReference>
<dbReference type="Gene3D" id="3.30.390.50">
    <property type="entry name" value="CO dehydrogenase flavoprotein, C-terminal domain"/>
    <property type="match status" value="1"/>
</dbReference>
<dbReference type="InterPro" id="IPR051312">
    <property type="entry name" value="Diverse_Substr_Oxidored"/>
</dbReference>
<organism evidence="5 6">
    <name type="scientific">Mycobacterium bourgelatii</name>
    <dbReference type="NCBI Taxonomy" id="1273442"/>
    <lineage>
        <taxon>Bacteria</taxon>
        <taxon>Bacillati</taxon>
        <taxon>Actinomycetota</taxon>
        <taxon>Actinomycetes</taxon>
        <taxon>Mycobacteriales</taxon>
        <taxon>Mycobacteriaceae</taxon>
        <taxon>Mycobacterium</taxon>
    </lineage>
</organism>
<dbReference type="Pfam" id="PF03450">
    <property type="entry name" value="CO_deh_flav_C"/>
    <property type="match status" value="1"/>
</dbReference>
<dbReference type="EMBL" id="BLKZ01000001">
    <property type="protein sequence ID" value="GFG88572.1"/>
    <property type="molecule type" value="Genomic_DNA"/>
</dbReference>